<name>A0A1F6D734_HANXR</name>
<sequence length="427" mass="45340">MSGTRIEPAKLLELQENLVRSHALAIGDPLGERESALVLLLRAHALAQGYSGCTPALVAHLTRLFNRRRIPVVTDGGSVGASGDLAPLAVLASAVMGEGRFYGARPKPYRFREKEALSMINGTQLIAALLGAALVEARVLIDTADVVGAMSLEALHGSRRPFDAGVMRAKPHRGMETVGRRFRRLLAGSAIMTSHKSCGRVQDAYSIRCIPQVHGSVRDAFDFATDITLREINAATDNPLVLGDGSIVSAGNFHGQSVAHAADTLGSALTTLGNISERRIERLTNPDLSELPAFLAPEGGLNSGFMALQVAAAALAAENRVLAYPASVTTIPTSASKEDHVSMGPTAARHARKIAANVSRILAMEAICAAQALEFLRPLRPGRGVARAQAVVRRRVRPLGRDRDLTPDVAGATRLVREGGLRQPARQ</sequence>
<dbReference type="PROSITE" id="PS00488">
    <property type="entry name" value="PAL_HISTIDASE"/>
    <property type="match status" value="1"/>
</dbReference>
<comment type="caution">
    <text evidence="2">The sequence shown here is derived from an EMBL/GenBank/DDBJ whole genome shotgun (WGS) entry which is preliminary data.</text>
</comment>
<dbReference type="Gene3D" id="1.20.200.10">
    <property type="entry name" value="Fumarase/aspartase (Central domain)"/>
    <property type="match status" value="1"/>
</dbReference>
<dbReference type="InterPro" id="IPR024083">
    <property type="entry name" value="Fumarase/histidase_N"/>
</dbReference>
<dbReference type="Gene3D" id="1.10.275.10">
    <property type="entry name" value="Fumarase/aspartase (N-terminal domain)"/>
    <property type="match status" value="1"/>
</dbReference>
<reference evidence="2 3" key="1">
    <citation type="journal article" date="2016" name="Nat. Commun.">
        <title>Thousands of microbial genomes shed light on interconnected biogeochemical processes in an aquifer system.</title>
        <authorList>
            <person name="Anantharaman K."/>
            <person name="Brown C.T."/>
            <person name="Hug L.A."/>
            <person name="Sharon I."/>
            <person name="Castelle C.J."/>
            <person name="Probst A.J."/>
            <person name="Thomas B.C."/>
            <person name="Singh A."/>
            <person name="Wilkins M.J."/>
            <person name="Karaoz U."/>
            <person name="Brodie E.L."/>
            <person name="Williams K.H."/>
            <person name="Hubbard S.S."/>
            <person name="Banfield J.F."/>
        </authorList>
    </citation>
    <scope>NUCLEOTIDE SEQUENCE [LARGE SCALE GENOMIC DNA]</scope>
    <source>
        <strain evidence="3">RIFCSPLOWO2_12_FULL_64_10</strain>
    </source>
</reference>
<dbReference type="Pfam" id="PF00221">
    <property type="entry name" value="Lyase_aromatic"/>
    <property type="match status" value="1"/>
</dbReference>
<proteinExistence type="predicted"/>
<keyword evidence="1" id="KW-0456">Lyase</keyword>
<dbReference type="AlphaFoldDB" id="A0A1F6D734"/>
<dbReference type="Proteomes" id="UP000178606">
    <property type="component" value="Unassembled WGS sequence"/>
</dbReference>
<dbReference type="CDD" id="cd00332">
    <property type="entry name" value="PAL-HAL"/>
    <property type="match status" value="1"/>
</dbReference>
<dbReference type="EMBL" id="MFKF01000005">
    <property type="protein sequence ID" value="OGG57254.1"/>
    <property type="molecule type" value="Genomic_DNA"/>
</dbReference>
<organism evidence="2 3">
    <name type="scientific">Handelsmanbacteria sp. (strain RIFCSPLOWO2_12_FULL_64_10)</name>
    <dbReference type="NCBI Taxonomy" id="1817868"/>
    <lineage>
        <taxon>Bacteria</taxon>
        <taxon>Candidatus Handelsmaniibacteriota</taxon>
    </lineage>
</organism>
<evidence type="ECO:0000256" key="1">
    <source>
        <dbReference type="ARBA" id="ARBA00023239"/>
    </source>
</evidence>
<evidence type="ECO:0008006" key="4">
    <source>
        <dbReference type="Google" id="ProtNLM"/>
    </source>
</evidence>
<dbReference type="FunFam" id="1.20.200.10:FF:000003">
    <property type="entry name" value="Histidine ammonia-lyase"/>
    <property type="match status" value="1"/>
</dbReference>
<evidence type="ECO:0000313" key="2">
    <source>
        <dbReference type="EMBL" id="OGG57254.1"/>
    </source>
</evidence>
<dbReference type="GO" id="GO:0016841">
    <property type="term" value="F:ammonia-lyase activity"/>
    <property type="evidence" value="ECO:0007669"/>
    <property type="project" value="InterPro"/>
</dbReference>
<dbReference type="SUPFAM" id="SSF48557">
    <property type="entry name" value="L-aspartase-like"/>
    <property type="match status" value="1"/>
</dbReference>
<dbReference type="InterPro" id="IPR022313">
    <property type="entry name" value="Phe/His_NH3-lyase_AS"/>
</dbReference>
<dbReference type="InterPro" id="IPR001106">
    <property type="entry name" value="Aromatic_Lyase"/>
</dbReference>
<dbReference type="InterPro" id="IPR008948">
    <property type="entry name" value="L-Aspartase-like"/>
</dbReference>
<protein>
    <recommendedName>
        <fullName evidence="4">Histidine ammonia-lyase</fullName>
    </recommendedName>
</protein>
<gene>
    <name evidence="2" type="ORF">A3F84_18510</name>
</gene>
<accession>A0A1F6D734</accession>
<evidence type="ECO:0000313" key="3">
    <source>
        <dbReference type="Proteomes" id="UP000178606"/>
    </source>
</evidence>
<dbReference type="PANTHER" id="PTHR10362">
    <property type="entry name" value="HISTIDINE AMMONIA-LYASE"/>
    <property type="match status" value="1"/>
</dbReference>